<sequence>MLWRWRLLIDPIGLSPSIRQHRAFCRLRNLARQIVITGRRLRLSRAVAIGLQGLIVASLLAFALETLPHLTERQVRWLQWFEVFTVAVFTVEYLVRIATAEKPLRFACSFFGIVDLLAVLPFYLQLGFDLRSLRAFRLLRLFRILKLGRYNKAIQRFHRAAVIAREELVLFLSAAGIVLYLAAVGIYQFENKAQPEAFASVFHSFWWAVCTLTTVGYGDVYPITTGGKCFTFVILLVGLGIVAVPAGLVASALSEARELD</sequence>
<dbReference type="GO" id="GO:0001508">
    <property type="term" value="P:action potential"/>
    <property type="evidence" value="ECO:0007669"/>
    <property type="project" value="TreeGrafter"/>
</dbReference>
<evidence type="ECO:0000256" key="6">
    <source>
        <dbReference type="ARBA" id="ARBA00022882"/>
    </source>
</evidence>
<keyword evidence="5" id="KW-0631">Potassium channel</keyword>
<dbReference type="EMBL" id="SJPU01000002">
    <property type="protein sequence ID" value="TWU17064.1"/>
    <property type="molecule type" value="Genomic_DNA"/>
</dbReference>
<dbReference type="PANTHER" id="PTHR11537:SF254">
    <property type="entry name" value="POTASSIUM VOLTAGE-GATED CHANNEL PROTEIN SHAB"/>
    <property type="match status" value="1"/>
</dbReference>
<evidence type="ECO:0000256" key="4">
    <source>
        <dbReference type="ARBA" id="ARBA00022692"/>
    </source>
</evidence>
<dbReference type="InterPro" id="IPR028325">
    <property type="entry name" value="VG_K_chnl"/>
</dbReference>
<keyword evidence="11 14" id="KW-0407">Ion channel</keyword>
<organism evidence="14 15">
    <name type="scientific">Allorhodopirellula heiligendammensis</name>
    <dbReference type="NCBI Taxonomy" id="2714739"/>
    <lineage>
        <taxon>Bacteria</taxon>
        <taxon>Pseudomonadati</taxon>
        <taxon>Planctomycetota</taxon>
        <taxon>Planctomycetia</taxon>
        <taxon>Pirellulales</taxon>
        <taxon>Pirellulaceae</taxon>
        <taxon>Allorhodopirellula</taxon>
    </lineage>
</organism>
<evidence type="ECO:0000256" key="11">
    <source>
        <dbReference type="ARBA" id="ARBA00023303"/>
    </source>
</evidence>
<keyword evidence="7" id="KW-0630">Potassium</keyword>
<dbReference type="PANTHER" id="PTHR11537">
    <property type="entry name" value="VOLTAGE-GATED POTASSIUM CHANNEL"/>
    <property type="match status" value="1"/>
</dbReference>
<evidence type="ECO:0000256" key="10">
    <source>
        <dbReference type="ARBA" id="ARBA00023136"/>
    </source>
</evidence>
<comment type="subcellular location">
    <subcellularLocation>
        <location evidence="1">Membrane</location>
        <topology evidence="1">Multi-pass membrane protein</topology>
    </subcellularLocation>
</comment>
<dbReference type="Proteomes" id="UP000319908">
    <property type="component" value="Unassembled WGS sequence"/>
</dbReference>
<dbReference type="SUPFAM" id="SSF81324">
    <property type="entry name" value="Voltage-gated potassium channels"/>
    <property type="match status" value="1"/>
</dbReference>
<keyword evidence="8 12" id="KW-1133">Transmembrane helix</keyword>
<keyword evidence="3" id="KW-0633">Potassium transport</keyword>
<dbReference type="Gene3D" id="1.10.287.70">
    <property type="match status" value="1"/>
</dbReference>
<feature type="transmembrane region" description="Helical" evidence="12">
    <location>
        <begin position="107"/>
        <end position="124"/>
    </location>
</feature>
<feature type="transmembrane region" description="Helical" evidence="12">
    <location>
        <begin position="199"/>
        <end position="218"/>
    </location>
</feature>
<feature type="domain" description="Ion transport" evidence="13">
    <location>
        <begin position="53"/>
        <end position="258"/>
    </location>
</feature>
<comment type="caution">
    <text evidence="14">The sequence shown here is derived from an EMBL/GenBank/DDBJ whole genome shotgun (WGS) entry which is preliminary data.</text>
</comment>
<feature type="transmembrane region" description="Helical" evidence="12">
    <location>
        <begin position="77"/>
        <end position="95"/>
    </location>
</feature>
<name>A0A5C6C1J1_9BACT</name>
<gene>
    <name evidence="14" type="ORF">Poly21_42740</name>
</gene>
<dbReference type="InterPro" id="IPR005821">
    <property type="entry name" value="Ion_trans_dom"/>
</dbReference>
<accession>A0A5C6C1J1</accession>
<evidence type="ECO:0000313" key="15">
    <source>
        <dbReference type="Proteomes" id="UP000319908"/>
    </source>
</evidence>
<dbReference type="Pfam" id="PF00520">
    <property type="entry name" value="Ion_trans"/>
    <property type="match status" value="1"/>
</dbReference>
<evidence type="ECO:0000256" key="8">
    <source>
        <dbReference type="ARBA" id="ARBA00022989"/>
    </source>
</evidence>
<dbReference type="InterPro" id="IPR027359">
    <property type="entry name" value="Volt_channel_dom_sf"/>
</dbReference>
<evidence type="ECO:0000256" key="12">
    <source>
        <dbReference type="SAM" id="Phobius"/>
    </source>
</evidence>
<keyword evidence="6" id="KW-0851">Voltage-gated channel</keyword>
<keyword evidence="2" id="KW-0813">Transport</keyword>
<evidence type="ECO:0000256" key="3">
    <source>
        <dbReference type="ARBA" id="ARBA00022538"/>
    </source>
</evidence>
<keyword evidence="9" id="KW-0406">Ion transport</keyword>
<feature type="transmembrane region" description="Helical" evidence="12">
    <location>
        <begin position="230"/>
        <end position="253"/>
    </location>
</feature>
<dbReference type="GO" id="GO:0005249">
    <property type="term" value="F:voltage-gated potassium channel activity"/>
    <property type="evidence" value="ECO:0007669"/>
    <property type="project" value="InterPro"/>
</dbReference>
<keyword evidence="15" id="KW-1185">Reference proteome</keyword>
<keyword evidence="4 12" id="KW-0812">Transmembrane</keyword>
<dbReference type="GO" id="GO:0008076">
    <property type="term" value="C:voltage-gated potassium channel complex"/>
    <property type="evidence" value="ECO:0007669"/>
    <property type="project" value="InterPro"/>
</dbReference>
<evidence type="ECO:0000256" key="2">
    <source>
        <dbReference type="ARBA" id="ARBA00022448"/>
    </source>
</evidence>
<evidence type="ECO:0000259" key="13">
    <source>
        <dbReference type="Pfam" id="PF00520"/>
    </source>
</evidence>
<evidence type="ECO:0000256" key="1">
    <source>
        <dbReference type="ARBA" id="ARBA00004141"/>
    </source>
</evidence>
<dbReference type="Gene3D" id="1.20.120.350">
    <property type="entry name" value="Voltage-gated potassium channels. Chain C"/>
    <property type="match status" value="1"/>
</dbReference>
<keyword evidence="10 12" id="KW-0472">Membrane</keyword>
<feature type="transmembrane region" description="Helical" evidence="12">
    <location>
        <begin position="168"/>
        <end position="187"/>
    </location>
</feature>
<reference evidence="14 15" key="1">
    <citation type="journal article" date="2020" name="Antonie Van Leeuwenhoek">
        <title>Rhodopirellula heiligendammensis sp. nov., Rhodopirellula pilleata sp. nov., and Rhodopirellula solitaria sp. nov. isolated from natural or artificial marine surfaces in Northern Germany and California, USA, and emended description of the genus Rhodopirellula.</title>
        <authorList>
            <person name="Kallscheuer N."/>
            <person name="Wiegand S."/>
            <person name="Jogler M."/>
            <person name="Boedeker C."/>
            <person name="Peeters S.H."/>
            <person name="Rast P."/>
            <person name="Heuer A."/>
            <person name="Jetten M.S.M."/>
            <person name="Rohde M."/>
            <person name="Jogler C."/>
        </authorList>
    </citation>
    <scope>NUCLEOTIDE SEQUENCE [LARGE SCALE GENOMIC DNA]</scope>
    <source>
        <strain evidence="14 15">Poly21</strain>
    </source>
</reference>
<evidence type="ECO:0000256" key="7">
    <source>
        <dbReference type="ARBA" id="ARBA00022958"/>
    </source>
</evidence>
<proteinExistence type="predicted"/>
<feature type="transmembrane region" description="Helical" evidence="12">
    <location>
        <begin position="46"/>
        <end position="65"/>
    </location>
</feature>
<evidence type="ECO:0000256" key="5">
    <source>
        <dbReference type="ARBA" id="ARBA00022826"/>
    </source>
</evidence>
<protein>
    <submittedName>
        <fullName evidence="14">Cyclic nucleotide-gated potassium channel</fullName>
    </submittedName>
</protein>
<dbReference type="AlphaFoldDB" id="A0A5C6C1J1"/>
<evidence type="ECO:0000256" key="9">
    <source>
        <dbReference type="ARBA" id="ARBA00023065"/>
    </source>
</evidence>
<evidence type="ECO:0000313" key="14">
    <source>
        <dbReference type="EMBL" id="TWU17064.1"/>
    </source>
</evidence>
<dbReference type="RefSeq" id="WP_302119709.1">
    <property type="nucleotide sequence ID" value="NZ_SJPU01000002.1"/>
</dbReference>
<dbReference type="PRINTS" id="PR00169">
    <property type="entry name" value="KCHANNEL"/>
</dbReference>